<dbReference type="Gene3D" id="3.20.20.70">
    <property type="entry name" value="Aldolase class I"/>
    <property type="match status" value="1"/>
</dbReference>
<gene>
    <name evidence="2" type="ORF">JL111_17435</name>
</gene>
<evidence type="ECO:0008006" key="4">
    <source>
        <dbReference type="Google" id="ProtNLM"/>
    </source>
</evidence>
<evidence type="ECO:0000313" key="3">
    <source>
        <dbReference type="Proteomes" id="UP000644749"/>
    </source>
</evidence>
<sequence>MKTQISLDDLARSVIAVPPLAATADLQADAQGNGALIRHIEAGGVSTLLYGGNANVQNWPVSRYGEWLDLLAGQVAADTWLIPSVGPDGGKVADQAALLATRNYPAAMFLPFAGPRTEEGLARGIRDFVQKSGTQAILYIKTDGYLATGMIEALVADGSLFSVKYAIPRTDAANDPVLDELIAAIGTERIVSGFGEPPALPHLQHKALAGFTAGCVCIAPAISQSFLLALKAGDFDHAERILQTFAPLEMLRDKGDPIRVLHTAVTLSGIADMGPALPFLTAADEALHSQIETAARDLLRAEMAARRN</sequence>
<dbReference type="InterPro" id="IPR013785">
    <property type="entry name" value="Aldolase_TIM"/>
</dbReference>
<proteinExistence type="predicted"/>
<dbReference type="EMBL" id="JAESHT010000019">
    <property type="protein sequence ID" value="MBL3675261.1"/>
    <property type="molecule type" value="Genomic_DNA"/>
</dbReference>
<keyword evidence="1" id="KW-0456">Lyase</keyword>
<reference evidence="2 3" key="1">
    <citation type="submission" date="2021-01" db="EMBL/GenBank/DDBJ databases">
        <title>011410 draft genome.</title>
        <authorList>
            <person name="Lang L."/>
        </authorList>
    </citation>
    <scope>NUCLEOTIDE SEQUENCE [LARGE SCALE GENOMIC DNA]</scope>
    <source>
        <strain evidence="2 3">KCTC 42845</strain>
    </source>
</reference>
<dbReference type="Proteomes" id="UP000644749">
    <property type="component" value="Unassembled WGS sequence"/>
</dbReference>
<organism evidence="2 3">
    <name type="scientific">Paracoccus aerius</name>
    <dbReference type="NCBI Taxonomy" id="1915382"/>
    <lineage>
        <taxon>Bacteria</taxon>
        <taxon>Pseudomonadati</taxon>
        <taxon>Pseudomonadota</taxon>
        <taxon>Alphaproteobacteria</taxon>
        <taxon>Rhodobacterales</taxon>
        <taxon>Paracoccaceae</taxon>
        <taxon>Paracoccus</taxon>
    </lineage>
</organism>
<name>A0ABS1S939_9RHOB</name>
<dbReference type="SMART" id="SM01130">
    <property type="entry name" value="DHDPS"/>
    <property type="match status" value="1"/>
</dbReference>
<protein>
    <recommendedName>
        <fullName evidence="4">Dihydrodipicolinate synthase family protein</fullName>
    </recommendedName>
</protein>
<accession>A0ABS1S939</accession>
<dbReference type="SUPFAM" id="SSF51569">
    <property type="entry name" value="Aldolase"/>
    <property type="match status" value="1"/>
</dbReference>
<comment type="caution">
    <text evidence="2">The sequence shown here is derived from an EMBL/GenBank/DDBJ whole genome shotgun (WGS) entry which is preliminary data.</text>
</comment>
<evidence type="ECO:0000256" key="1">
    <source>
        <dbReference type="ARBA" id="ARBA00023239"/>
    </source>
</evidence>
<dbReference type="RefSeq" id="WP_191312027.1">
    <property type="nucleotide sequence ID" value="NZ_BNCL01000018.1"/>
</dbReference>
<keyword evidence="3" id="KW-1185">Reference proteome</keyword>
<evidence type="ECO:0000313" key="2">
    <source>
        <dbReference type="EMBL" id="MBL3675261.1"/>
    </source>
</evidence>
<dbReference type="InterPro" id="IPR002220">
    <property type="entry name" value="DapA-like"/>
</dbReference>